<dbReference type="AlphaFoldDB" id="I4YT42"/>
<keyword evidence="6 8" id="KW-1133">Transmembrane helix</keyword>
<dbReference type="InterPro" id="IPR027463">
    <property type="entry name" value="AcrB_DN_DC_subdom"/>
</dbReference>
<feature type="transmembrane region" description="Helical" evidence="8">
    <location>
        <begin position="945"/>
        <end position="966"/>
    </location>
</feature>
<dbReference type="OrthoDB" id="9807350at2"/>
<dbReference type="Gene3D" id="3.30.70.1320">
    <property type="entry name" value="Multidrug efflux transporter AcrB pore domain like"/>
    <property type="match status" value="1"/>
</dbReference>
<dbReference type="Gene3D" id="3.30.70.1430">
    <property type="entry name" value="Multidrug efflux transporter AcrB pore domain"/>
    <property type="match status" value="2"/>
</dbReference>
<feature type="transmembrane region" description="Helical" evidence="8">
    <location>
        <begin position="430"/>
        <end position="450"/>
    </location>
</feature>
<dbReference type="Gene3D" id="3.30.70.1440">
    <property type="entry name" value="Multidrug efflux transporter AcrB pore domain"/>
    <property type="match status" value="1"/>
</dbReference>
<dbReference type="GO" id="GO:0005886">
    <property type="term" value="C:plasma membrane"/>
    <property type="evidence" value="ECO:0007669"/>
    <property type="project" value="UniProtKB-SubCell"/>
</dbReference>
<comment type="subcellular location">
    <subcellularLocation>
        <location evidence="1">Cell inner membrane</location>
        <topology evidence="1">Multi-pass membrane protein</topology>
    </subcellularLocation>
</comment>
<dbReference type="GO" id="GO:0042910">
    <property type="term" value="F:xenobiotic transmembrane transporter activity"/>
    <property type="evidence" value="ECO:0007669"/>
    <property type="project" value="TreeGrafter"/>
</dbReference>
<evidence type="ECO:0000256" key="8">
    <source>
        <dbReference type="SAM" id="Phobius"/>
    </source>
</evidence>
<dbReference type="SUPFAM" id="SSF82693">
    <property type="entry name" value="Multidrug efflux transporter AcrB pore domain, PN1, PN2, PC1 and PC2 subdomains"/>
    <property type="match status" value="3"/>
</dbReference>
<dbReference type="HOGENOM" id="CLU_002755_1_2_5"/>
<dbReference type="eggNOG" id="COG0841">
    <property type="taxonomic scope" value="Bacteria"/>
</dbReference>
<feature type="transmembrane region" description="Helical" evidence="8">
    <location>
        <begin position="462"/>
        <end position="480"/>
    </location>
</feature>
<keyword evidence="4" id="KW-0997">Cell inner membrane</keyword>
<evidence type="ECO:0000256" key="6">
    <source>
        <dbReference type="ARBA" id="ARBA00022989"/>
    </source>
</evidence>
<organism evidence="9 10">
    <name type="scientific">Microvirga lotononidis</name>
    <dbReference type="NCBI Taxonomy" id="864069"/>
    <lineage>
        <taxon>Bacteria</taxon>
        <taxon>Pseudomonadati</taxon>
        <taxon>Pseudomonadota</taxon>
        <taxon>Alphaproteobacteria</taxon>
        <taxon>Hyphomicrobiales</taxon>
        <taxon>Methylobacteriaceae</taxon>
        <taxon>Microvirga</taxon>
    </lineage>
</organism>
<keyword evidence="10" id="KW-1185">Reference proteome</keyword>
<dbReference type="RefSeq" id="WP_009763184.1">
    <property type="nucleotide sequence ID" value="NZ_CP141048.1"/>
</dbReference>
<feature type="transmembrane region" description="Helical" evidence="8">
    <location>
        <begin position="874"/>
        <end position="894"/>
    </location>
</feature>
<dbReference type="SUPFAM" id="SSF82714">
    <property type="entry name" value="Multidrug efflux transporter AcrB TolC docking domain, DN and DC subdomains"/>
    <property type="match status" value="2"/>
</dbReference>
<evidence type="ECO:0000256" key="2">
    <source>
        <dbReference type="ARBA" id="ARBA00022448"/>
    </source>
</evidence>
<accession>I4YT42</accession>
<dbReference type="FunFam" id="1.20.1640.10:FF:000001">
    <property type="entry name" value="Efflux pump membrane transporter"/>
    <property type="match status" value="1"/>
</dbReference>
<protein>
    <submittedName>
        <fullName evidence="9">Cation/multidrug efflux pump</fullName>
    </submittedName>
</protein>
<dbReference type="PANTHER" id="PTHR32063:SF28">
    <property type="entry name" value="BLR2861 PROTEIN"/>
    <property type="match status" value="1"/>
</dbReference>
<dbReference type="PATRIC" id="fig|864069.3.peg.4012"/>
<dbReference type="Gene3D" id="3.30.2090.10">
    <property type="entry name" value="Multidrug efflux transporter AcrB TolC docking domain, DN and DC subdomains"/>
    <property type="match status" value="2"/>
</dbReference>
<gene>
    <name evidence="9" type="ORF">MicloDRAFT_00036880</name>
</gene>
<keyword evidence="5 8" id="KW-0812">Transmembrane</keyword>
<dbReference type="STRING" id="864069.MicloDRAFT_00036880"/>
<feature type="transmembrane region" description="Helical" evidence="8">
    <location>
        <begin position="978"/>
        <end position="1004"/>
    </location>
</feature>
<reference evidence="9 10" key="1">
    <citation type="submission" date="2012-02" db="EMBL/GenBank/DDBJ databases">
        <title>Improved High-Quality Draft sequence of Microvirga sp. WSM3557.</title>
        <authorList>
            <consortium name="US DOE Joint Genome Institute"/>
            <person name="Lucas S."/>
            <person name="Han J."/>
            <person name="Lapidus A."/>
            <person name="Cheng J.-F."/>
            <person name="Goodwin L."/>
            <person name="Pitluck S."/>
            <person name="Peters L."/>
            <person name="Zhang X."/>
            <person name="Detter J.C."/>
            <person name="Han C."/>
            <person name="Tapia R."/>
            <person name="Land M."/>
            <person name="Hauser L."/>
            <person name="Kyrpides N."/>
            <person name="Ivanova N."/>
            <person name="Pagani I."/>
            <person name="Brau L."/>
            <person name="Yates R."/>
            <person name="O'Hara G."/>
            <person name="Rui T."/>
            <person name="Howieson J."/>
            <person name="Reeve W."/>
            <person name="Woyke T."/>
        </authorList>
    </citation>
    <scope>NUCLEOTIDE SEQUENCE [LARGE SCALE GENOMIC DNA]</scope>
    <source>
        <strain evidence="9 10">WSM3557</strain>
    </source>
</reference>
<evidence type="ECO:0000313" key="9">
    <source>
        <dbReference type="EMBL" id="EIM27134.1"/>
    </source>
</evidence>
<evidence type="ECO:0000256" key="7">
    <source>
        <dbReference type="ARBA" id="ARBA00023136"/>
    </source>
</evidence>
<proteinExistence type="predicted"/>
<name>I4YT42_9HYPH</name>
<feature type="transmembrane region" description="Helical" evidence="8">
    <location>
        <begin position="333"/>
        <end position="352"/>
    </location>
</feature>
<dbReference type="SUPFAM" id="SSF82866">
    <property type="entry name" value="Multidrug efflux transporter AcrB transmembrane domain"/>
    <property type="match status" value="2"/>
</dbReference>
<feature type="transmembrane region" description="Helical" evidence="8">
    <location>
        <begin position="848"/>
        <end position="867"/>
    </location>
</feature>
<feature type="transmembrane region" description="Helical" evidence="8">
    <location>
        <begin position="525"/>
        <end position="542"/>
    </location>
</feature>
<dbReference type="Gene3D" id="1.20.1640.10">
    <property type="entry name" value="Multidrug efflux transporter AcrB transmembrane domain"/>
    <property type="match status" value="2"/>
</dbReference>
<evidence type="ECO:0000313" key="10">
    <source>
        <dbReference type="Proteomes" id="UP000003947"/>
    </source>
</evidence>
<dbReference type="EMBL" id="JH660645">
    <property type="protein sequence ID" value="EIM27134.1"/>
    <property type="molecule type" value="Genomic_DNA"/>
</dbReference>
<evidence type="ECO:0000256" key="5">
    <source>
        <dbReference type="ARBA" id="ARBA00022692"/>
    </source>
</evidence>
<dbReference type="PRINTS" id="PR00702">
    <property type="entry name" value="ACRIFLAVINRP"/>
</dbReference>
<evidence type="ECO:0000256" key="1">
    <source>
        <dbReference type="ARBA" id="ARBA00004429"/>
    </source>
</evidence>
<dbReference type="InterPro" id="IPR001036">
    <property type="entry name" value="Acrflvin-R"/>
</dbReference>
<evidence type="ECO:0000256" key="4">
    <source>
        <dbReference type="ARBA" id="ARBA00022519"/>
    </source>
</evidence>
<sequence length="1027" mass="110428" precursor="true">MSFTELFIRRPVLSMVVSLLILLLGAQGLMSLQVRQYPEVEETTITITTTYTGASADLIQGFISTPIAKSVSSAEGVDYVTTQSRLGISTVSVRMRLNTDPNAALTEVTAKVQQVRAQLPSEAEDPVIMKGTGQSFALMYLTFGSTEMNPEQVSEFLTRVVQPRFATLDGVGNAEILGGRDFSMRVWLDPVRLAARGVTAGDVVQAINANNFLAAPGKTQSEYVAYRLDMQTTLQTPETFGMLPIRSAGDQVVRLRDVADVELGPKSTDTIVSFNGSQGTFIGITPTPSANPLTVAAEVTKAIDAIRPTLPKGMSVEIVYDASNFISASIEEVFKTIGEAALIVVVVILLFLGSFRSVLIPIVTIPLSLVGVCFFLYALGYSINLLTLLAMVLAIGLVVDDAIVVLENIHRHIEEGLKPVDAAIVGMKEIFLPIVSMTVTLAAVYAPIGFTQGLTGSLFREFAFTLAGAVVISGIIAVTLSPMMSSKLLKAHGGQGRFAAFVDRTFTRLENWYGRRLKGSLDYRGVTLVIVAVLLGTTAFLFTKTSSELAPEEDQGAYLGIVNVPKYATAEYTQAFSKQFTKAGEKIPEIEDSFLIVGIDGGGGGFFGFKLKEWGERDKKGAATKQDIQNLLNENAGVQAFAFAPPSLPGGGDGLPVQYVLRTIGDSSQAYEVAEQIRQRAMKSGKFIVVQNSISYETPRARITVDRDRAAALGVPVSEIGNTLGALVGGAPISKFDRDSRSYDVVSQVRQQDRLNPERLAEYYVRASDGSMVPLSALVSIKTDAAPAVIEQFNQLNSATVSALPLPGVTTSEGLATLRAIGKEVMPQGFYEDYAGQSRLEIQEGSSIFLAFGLAVIVIYLVLAAQFESFRDPFIIMMSVPLSMFGAMIFLNLGLATLNIYTQVGLITLVGLITKHGILMVEFANDLKEKHGVNKREAIEEAARVRLRPILMTTAAMVLGVAPLLYASGAGAAARFSMGLVIASGMSIGTIFTLFVVPMFYTFISKETVRAGRAEEAHPHRQALAAE</sequence>
<evidence type="ECO:0000256" key="3">
    <source>
        <dbReference type="ARBA" id="ARBA00022475"/>
    </source>
</evidence>
<dbReference type="PANTHER" id="PTHR32063">
    <property type="match status" value="1"/>
</dbReference>
<keyword evidence="7 8" id="KW-0472">Membrane</keyword>
<dbReference type="Proteomes" id="UP000003947">
    <property type="component" value="Unassembled WGS sequence"/>
</dbReference>
<keyword evidence="2" id="KW-0813">Transport</keyword>
<dbReference type="Pfam" id="PF00873">
    <property type="entry name" value="ACR_tran"/>
    <property type="match status" value="1"/>
</dbReference>
<keyword evidence="3" id="KW-1003">Cell membrane</keyword>